<dbReference type="STRING" id="5627.A0A1C7MFI7"/>
<name>A0A1C7MFI7_GRIFR</name>
<evidence type="ECO:0000256" key="1">
    <source>
        <dbReference type="SAM" id="MobiDB-lite"/>
    </source>
</evidence>
<dbReference type="OMA" id="YKGREWD"/>
<proteinExistence type="predicted"/>
<dbReference type="Proteomes" id="UP000092993">
    <property type="component" value="Unassembled WGS sequence"/>
</dbReference>
<dbReference type="Pfam" id="PF13455">
    <property type="entry name" value="MUG113"/>
    <property type="match status" value="1"/>
</dbReference>
<dbReference type="PANTHER" id="PTHR28094">
    <property type="entry name" value="MEIOTICALLY UP-REGULATED GENE 113 PROTEIN"/>
    <property type="match status" value="1"/>
</dbReference>
<organism evidence="2 3">
    <name type="scientific">Grifola frondosa</name>
    <name type="common">Maitake</name>
    <name type="synonym">Polyporus frondosus</name>
    <dbReference type="NCBI Taxonomy" id="5627"/>
    <lineage>
        <taxon>Eukaryota</taxon>
        <taxon>Fungi</taxon>
        <taxon>Dikarya</taxon>
        <taxon>Basidiomycota</taxon>
        <taxon>Agaricomycotina</taxon>
        <taxon>Agaricomycetes</taxon>
        <taxon>Polyporales</taxon>
        <taxon>Grifolaceae</taxon>
        <taxon>Grifola</taxon>
    </lineage>
</organism>
<evidence type="ECO:0000313" key="2">
    <source>
        <dbReference type="EMBL" id="OBZ75630.1"/>
    </source>
</evidence>
<feature type="compositionally biased region" description="Pro residues" evidence="1">
    <location>
        <begin position="105"/>
        <end position="116"/>
    </location>
</feature>
<gene>
    <name evidence="2" type="ORF">A0H81_04824</name>
</gene>
<feature type="region of interest" description="Disordered" evidence="1">
    <location>
        <begin position="1"/>
        <end position="118"/>
    </location>
</feature>
<dbReference type="AlphaFoldDB" id="A0A1C7MFI7"/>
<feature type="region of interest" description="Disordered" evidence="1">
    <location>
        <begin position="147"/>
        <end position="200"/>
    </location>
</feature>
<reference evidence="2 3" key="1">
    <citation type="submission" date="2016-03" db="EMBL/GenBank/DDBJ databases">
        <title>Whole genome sequencing of Grifola frondosa 9006-11.</title>
        <authorList>
            <person name="Min B."/>
            <person name="Park H."/>
            <person name="Kim J.-G."/>
            <person name="Cho H."/>
            <person name="Oh Y.-L."/>
            <person name="Kong W.-S."/>
            <person name="Choi I.-G."/>
        </authorList>
    </citation>
    <scope>NUCLEOTIDE SEQUENCE [LARGE SCALE GENOMIC DNA]</scope>
    <source>
        <strain evidence="2 3">9006-11</strain>
    </source>
</reference>
<accession>A0A1C7MFI7</accession>
<comment type="caution">
    <text evidence="2">The sequence shown here is derived from an EMBL/GenBank/DDBJ whole genome shotgun (WGS) entry which is preliminary data.</text>
</comment>
<keyword evidence="3" id="KW-1185">Reference proteome</keyword>
<dbReference type="OrthoDB" id="2417614at2759"/>
<feature type="compositionally biased region" description="Low complexity" evidence="1">
    <location>
        <begin position="168"/>
        <end position="185"/>
    </location>
</feature>
<dbReference type="EMBL" id="LUGG01000004">
    <property type="protein sequence ID" value="OBZ75630.1"/>
    <property type="molecule type" value="Genomic_DNA"/>
</dbReference>
<evidence type="ECO:0000313" key="3">
    <source>
        <dbReference type="Proteomes" id="UP000092993"/>
    </source>
</evidence>
<dbReference type="PANTHER" id="PTHR28094:SF1">
    <property type="entry name" value="MEIOTICALLY UP-REGULATED GENE 113 PROTEIN"/>
    <property type="match status" value="1"/>
</dbReference>
<protein>
    <submittedName>
        <fullName evidence="2">Uncharacterized protein</fullName>
    </submittedName>
</protein>
<sequence length="467" mass="51098">MPLMSHLFKRHKNGSSSDTNLPASADDDIVTRTFAKLTLGESRKSTGERPAIQPNGGFVGGFSSAAPQLLPKTRTSNDSDAVPPRPPPGAGSVSFPVPAVYGSPGPLPRPPGPVMPVPQLSQTMQRALNGSPSRVKQSLRPPVAVAMTRPHSDSSVFSPSTPHRPHAVHAPSSAPAKPPSSHASPPVTPTRRPRASSTTATVQCSGITRAGKRCARPVKVGRAFVRADQDVDEEPQRYCFQHTKDLLKPSGFYTVKDGTWITFGDWIPEYLQPETQLLLRTEMDKARSDFDVNGYIYTFEIRDPNTPTEIHLKVGRTVSLVKRLDEWDKQCGSKEQILRGFWPGTIEAEKGSLMKGRVRAGEPGRWCHRVERLVHLELTDLALNVPYLDPRFPNINAAAQDSKSSSGSSTPSHGSASARKRCADCGAVHKEIFSFLRAERGFYKGKEWESIVKPVIEKWGAFVDAYV</sequence>
<dbReference type="InterPro" id="IPR053006">
    <property type="entry name" value="Meiosis_regulatory"/>
</dbReference>